<keyword evidence="4" id="KW-0328">Glycosyltransferase</keyword>
<evidence type="ECO:0000256" key="8">
    <source>
        <dbReference type="SAM" id="MobiDB-lite"/>
    </source>
</evidence>
<comment type="similarity">
    <text evidence="2">Belongs to the glycosyltransferase 41 family. O-GlcNAc transferase subfamily.</text>
</comment>
<keyword evidence="6" id="KW-0677">Repeat</keyword>
<dbReference type="GO" id="GO:0097363">
    <property type="term" value="F:protein O-acetylglucosaminyltransferase activity"/>
    <property type="evidence" value="ECO:0007669"/>
    <property type="project" value="UniProtKB-EC"/>
</dbReference>
<name>A0A1X6NY12_PORUM</name>
<reference evidence="10 11" key="1">
    <citation type="submission" date="2017-03" db="EMBL/GenBank/DDBJ databases">
        <title>WGS assembly of Porphyra umbilicalis.</title>
        <authorList>
            <person name="Brawley S.H."/>
            <person name="Blouin N.A."/>
            <person name="Ficko-Blean E."/>
            <person name="Wheeler G.L."/>
            <person name="Lohr M."/>
            <person name="Goodson H.V."/>
            <person name="Jenkins J.W."/>
            <person name="Blaby-Haas C.E."/>
            <person name="Helliwell K.E."/>
            <person name="Chan C."/>
            <person name="Marriage T."/>
            <person name="Bhattacharya D."/>
            <person name="Klein A.S."/>
            <person name="Badis Y."/>
            <person name="Brodie J."/>
            <person name="Cao Y."/>
            <person name="Collen J."/>
            <person name="Dittami S.M."/>
            <person name="Gachon C.M."/>
            <person name="Green B.R."/>
            <person name="Karpowicz S."/>
            <person name="Kim J.W."/>
            <person name="Kudahl U."/>
            <person name="Lin S."/>
            <person name="Michel G."/>
            <person name="Mittag M."/>
            <person name="Olson B.J."/>
            <person name="Pangilinan J."/>
            <person name="Peng Y."/>
            <person name="Qiu H."/>
            <person name="Shu S."/>
            <person name="Singer J.T."/>
            <person name="Smith A.G."/>
            <person name="Sprecher B.N."/>
            <person name="Wagner V."/>
            <person name="Wang W."/>
            <person name="Wang Z.-Y."/>
            <person name="Yan J."/>
            <person name="Yarish C."/>
            <person name="Zoeuner-Riek S."/>
            <person name="Zhuang Y."/>
            <person name="Zou Y."/>
            <person name="Lindquist E.A."/>
            <person name="Grimwood J."/>
            <person name="Barry K."/>
            <person name="Rokhsar D.S."/>
            <person name="Schmutz J."/>
            <person name="Stiller J.W."/>
            <person name="Grossman A.R."/>
            <person name="Prochnik S.E."/>
        </authorList>
    </citation>
    <scope>NUCLEOTIDE SEQUENCE [LARGE SCALE GENOMIC DNA]</scope>
    <source>
        <strain evidence="10">4086291</strain>
    </source>
</reference>
<evidence type="ECO:0000256" key="2">
    <source>
        <dbReference type="ARBA" id="ARBA00005386"/>
    </source>
</evidence>
<accession>A0A1X6NY12</accession>
<evidence type="ECO:0000256" key="6">
    <source>
        <dbReference type="ARBA" id="ARBA00022737"/>
    </source>
</evidence>
<dbReference type="OrthoDB" id="421121at2759"/>
<keyword evidence="11" id="KW-1185">Reference proteome</keyword>
<comment type="pathway">
    <text evidence="1">Protein modification; protein glycosylation.</text>
</comment>
<dbReference type="Proteomes" id="UP000218209">
    <property type="component" value="Unassembled WGS sequence"/>
</dbReference>
<dbReference type="SUPFAM" id="SSF48452">
    <property type="entry name" value="TPR-like"/>
    <property type="match status" value="2"/>
</dbReference>
<dbReference type="PANTHER" id="PTHR44998">
    <property type="match status" value="1"/>
</dbReference>
<dbReference type="Gene3D" id="3.40.50.2000">
    <property type="entry name" value="Glycogen Phosphorylase B"/>
    <property type="match status" value="1"/>
</dbReference>
<feature type="domain" description="O-GlcNAc transferase C-terminal" evidence="9">
    <location>
        <begin position="1105"/>
        <end position="1265"/>
    </location>
</feature>
<dbReference type="Gene3D" id="1.25.40.10">
    <property type="entry name" value="Tetratricopeptide repeat domain"/>
    <property type="match status" value="4"/>
</dbReference>
<dbReference type="InterPro" id="IPR011990">
    <property type="entry name" value="TPR-like_helical_dom_sf"/>
</dbReference>
<keyword evidence="7" id="KW-0802">TPR repeat</keyword>
<keyword evidence="5" id="KW-0808">Transferase</keyword>
<dbReference type="EMBL" id="KV918992">
    <property type="protein sequence ID" value="OSX73514.1"/>
    <property type="molecule type" value="Genomic_DNA"/>
</dbReference>
<dbReference type="SMART" id="SM00028">
    <property type="entry name" value="TPR"/>
    <property type="match status" value="5"/>
</dbReference>
<dbReference type="GO" id="GO:0006493">
    <property type="term" value="P:protein O-linked glycosylation"/>
    <property type="evidence" value="ECO:0007669"/>
    <property type="project" value="TreeGrafter"/>
</dbReference>
<feature type="region of interest" description="Disordered" evidence="8">
    <location>
        <begin position="112"/>
        <end position="154"/>
    </location>
</feature>
<evidence type="ECO:0000256" key="7">
    <source>
        <dbReference type="ARBA" id="ARBA00022803"/>
    </source>
</evidence>
<dbReference type="EMBL" id="KV918992">
    <property type="protein sequence ID" value="OSX73513.1"/>
    <property type="molecule type" value="Genomic_DNA"/>
</dbReference>
<dbReference type="Gene3D" id="3.40.50.11380">
    <property type="match status" value="1"/>
</dbReference>
<feature type="domain" description="O-GlcNAc transferase C-terminal" evidence="9">
    <location>
        <begin position="930"/>
        <end position="1088"/>
    </location>
</feature>
<protein>
    <recommendedName>
        <fullName evidence="3">protein O-GlcNAc transferase</fullName>
        <ecNumber evidence="3">2.4.1.255</ecNumber>
    </recommendedName>
</protein>
<feature type="region of interest" description="Disordered" evidence="8">
    <location>
        <begin position="1"/>
        <end position="27"/>
    </location>
</feature>
<evidence type="ECO:0000313" key="10">
    <source>
        <dbReference type="EMBL" id="OSX73514.1"/>
    </source>
</evidence>
<dbReference type="EC" id="2.4.1.255" evidence="3"/>
<organism evidence="10 11">
    <name type="scientific">Porphyra umbilicalis</name>
    <name type="common">Purple laver</name>
    <name type="synonym">Red alga</name>
    <dbReference type="NCBI Taxonomy" id="2786"/>
    <lineage>
        <taxon>Eukaryota</taxon>
        <taxon>Rhodophyta</taxon>
        <taxon>Bangiophyceae</taxon>
        <taxon>Bangiales</taxon>
        <taxon>Bangiaceae</taxon>
        <taxon>Porphyra</taxon>
    </lineage>
</organism>
<dbReference type="PANTHER" id="PTHR44998:SF1">
    <property type="entry name" value="UDP-N-ACETYLGLUCOSAMINE--PEPTIDE N-ACETYLGLUCOSAMINYLTRANSFERASE 110 KDA SUBUNIT"/>
    <property type="match status" value="1"/>
</dbReference>
<evidence type="ECO:0000256" key="5">
    <source>
        <dbReference type="ARBA" id="ARBA00022679"/>
    </source>
</evidence>
<evidence type="ECO:0000313" key="11">
    <source>
        <dbReference type="Proteomes" id="UP000218209"/>
    </source>
</evidence>
<gene>
    <name evidence="10" type="ORF">BU14_0341s0009</name>
</gene>
<evidence type="ECO:0000256" key="4">
    <source>
        <dbReference type="ARBA" id="ARBA00022676"/>
    </source>
</evidence>
<dbReference type="InterPro" id="IPR019734">
    <property type="entry name" value="TPR_rpt"/>
</dbReference>
<dbReference type="Pfam" id="PF13844">
    <property type="entry name" value="Glyco_transf_41"/>
    <property type="match status" value="2"/>
</dbReference>
<evidence type="ECO:0000256" key="1">
    <source>
        <dbReference type="ARBA" id="ARBA00004922"/>
    </source>
</evidence>
<evidence type="ECO:0000259" key="9">
    <source>
        <dbReference type="Pfam" id="PF13844"/>
    </source>
</evidence>
<evidence type="ECO:0000256" key="3">
    <source>
        <dbReference type="ARBA" id="ARBA00011970"/>
    </source>
</evidence>
<proteinExistence type="inferred from homology"/>
<sequence>MYASAGGLSPWEDNHGAGGGEMTTSTLLQPSSAYPSYGLTVDVGAVGGHGMLAGHAAAVHSGVVHDAARAVPVEPLHHPLLQPLQTHLPSQQPHLSAHSQLYAQATGAAAIPSPHPMLAHHPHHPTGGLPVAAPAYTPAYGHPPQQAPRPSLYDGAYPSVGGAAPTTESLLIQWVRSAADYEARGEAAQAVELYTLAASTVSSAVAAGCINSVGPEAALYSAAHLVGIGLLRLGRAAAALPALQAALSVCPLAAEAHYAYAVAAALVASPSATVIAHLREAVRLCPSFADAHNNLGVVLRGALATDSVASAAAATTTAATAAAAAAAAASGAVASMPTPLACDAEASFRAALSLAPTHAHALNNLGNELRVVGRTHEALQTYLQAIQSASSATALACPPALVDGVGGAFDGAPQLPATGRLTLSTAAAKPAVLSGTAYVCSTQPAGEVLVAAHTNIGTLLREMGDSIRALPHLRAARSYSSGSPAAAYGLAAALRDTGKLEEALPHARAAAAAVPNCAVAMLALANNLKDCGHVNQSIGVYLASLGLAPTSEEAFCQLVHAQSHVCDWVGRDARMPQLVAIVDAVLTNFFASPVVARLAHPTVLADMRARALPAEAAAVAGLPTLPLAAEPYGRGGGGGGGGGLPAQLRASFTELHARQVQVELEAALRQRQQLAAVDAEQERLREFKHQQQRVYHEQQAVLASHQHQQRQQQHLQYPACSGVTLGVEPHPRYTPLQHQPPGVSLSATSVVPPGYGAPTAVASAPRASAASAAAAAAAAVAPLPPAVDGVVITAAALPPLPVVQPFHALIYPLESSTFRALAAAYAVYAEALVAALPRAVQVWMPPLRRTCAAYPHVRLPRPSWAPPRPHVDVCSARQLGGAGGGAPPPGYLPPLTAGLSLNGGSYLPDSGPVAAAGAASAPPCIDSRRPHRLRVGYVSSDFVNHPYAHLTRSIYGFHGTGCAVECYCYALTPGDGSQWRTTIETQAEHFRDISGMDTATAAAAIAADGIHVLVNANGYTKGARSELFALRPAPVQVSFMGFAGTLAARSIDYALTDRIVTPPSTRAYTYAEALLLHPHSYFVCDHAQSAATSAVTSRAPPGSAPATPPPVSRARYGLPENTFLFCNFNQLYKIDAVTFCSWARILRACPHAKLWLLRFPADAEMRIRAAAAAHGMPADTIIFTDVCDKAEHIARCALGDLFLDTPVCNAHTTATDALWSGIPLLTLPGMSQASRVAASILTAAGVPELVAHCATDYERMAVEFAQVSPQGVGASDGSAPFLGNNRLARLRRRIARARSSPLFDTTRWVRNTEALYWAAWERYSCGLPPASIEGVDVCSALPTSVT</sequence>
<dbReference type="InterPro" id="IPR029489">
    <property type="entry name" value="OGT/SEC/SPY_C"/>
</dbReference>